<accession>A0ABQ6CZS9</accession>
<evidence type="ECO:0000313" key="5">
    <source>
        <dbReference type="EMBL" id="GLS23766.1"/>
    </source>
</evidence>
<sequence length="452" mass="48684">MIVLEIPWIDPVEAAAALAEQPRLALLDSAMAHESLGRWSYLAASPFGRFTVVNGAAYWNEEALAEGPMAALRTILARHARPSVPGGPPFTGGAIGSIAYEAGHLFEAFGPSVPLSASDTTQIDLPFYDRLFAFDMIEQRAFAIAPDEASGQALYRQLEGTPRHRPAPAGLAWRDSLSRPDYEAEVARVVAYIREGDIFQANLSHRFSATPRGGADALATYRALRRANPAPFAALLVDGERFIASTSPERFLRLDKGEVEARPIKGTKRRSTHTALDATIAQSLVRSEKDRAENIMIVDLLRNDLSRVCEAGSVQVPVLCGIETYASVHHLTSVVTGRLKAGRDVTDLITATFPGGSITGAPKIRAMEIIGELEREPRGIYCGAIGWIGFDGAADLNIAIRTLTFDGRDLHVRAGGGITLLSDPAGEYEETLAKAERLLGAFDDPAREEAAA</sequence>
<reference evidence="6" key="1">
    <citation type="journal article" date="2019" name="Int. J. Syst. Evol. Microbiol.">
        <title>The Global Catalogue of Microorganisms (GCM) 10K type strain sequencing project: providing services to taxonomists for standard genome sequencing and annotation.</title>
        <authorList>
            <consortium name="The Broad Institute Genomics Platform"/>
            <consortium name="The Broad Institute Genome Sequencing Center for Infectious Disease"/>
            <person name="Wu L."/>
            <person name="Ma J."/>
        </authorList>
    </citation>
    <scope>NUCLEOTIDE SEQUENCE [LARGE SCALE GENOMIC DNA]</scope>
    <source>
        <strain evidence="6">NBRC 101365</strain>
    </source>
</reference>
<dbReference type="EMBL" id="BSPC01000080">
    <property type="protein sequence ID" value="GLS23766.1"/>
    <property type="molecule type" value="Genomic_DNA"/>
</dbReference>
<dbReference type="PANTHER" id="PTHR11236">
    <property type="entry name" value="AMINOBENZOATE/ANTHRANILATE SYNTHASE"/>
    <property type="match status" value="1"/>
</dbReference>
<dbReference type="PANTHER" id="PTHR11236:SF50">
    <property type="entry name" value="AMINODEOXYCHORISMATE SYNTHASE COMPONENT 1"/>
    <property type="match status" value="1"/>
</dbReference>
<dbReference type="Gene3D" id="3.60.120.10">
    <property type="entry name" value="Anthranilate synthase"/>
    <property type="match status" value="1"/>
</dbReference>
<evidence type="ECO:0000259" key="4">
    <source>
        <dbReference type="Pfam" id="PF04715"/>
    </source>
</evidence>
<evidence type="ECO:0000256" key="2">
    <source>
        <dbReference type="ARBA" id="ARBA00022679"/>
    </source>
</evidence>
<evidence type="ECO:0000256" key="1">
    <source>
        <dbReference type="ARBA" id="ARBA00013139"/>
    </source>
</evidence>
<feature type="domain" description="Anthranilate synthase component I N-terminal" evidence="4">
    <location>
        <begin position="8"/>
        <end position="141"/>
    </location>
</feature>
<dbReference type="EC" id="2.6.1.85" evidence="1"/>
<dbReference type="InterPro" id="IPR006805">
    <property type="entry name" value="Anth_synth_I_N"/>
</dbReference>
<keyword evidence="2" id="KW-0808">Transferase</keyword>
<dbReference type="InterPro" id="IPR005802">
    <property type="entry name" value="ADC_synth_comp_1"/>
</dbReference>
<keyword evidence="6" id="KW-1185">Reference proteome</keyword>
<evidence type="ECO:0000259" key="3">
    <source>
        <dbReference type="Pfam" id="PF00425"/>
    </source>
</evidence>
<name>A0ABQ6CZS9_9HYPH</name>
<proteinExistence type="predicted"/>
<evidence type="ECO:0000313" key="6">
    <source>
        <dbReference type="Proteomes" id="UP001156882"/>
    </source>
</evidence>
<dbReference type="InterPro" id="IPR019999">
    <property type="entry name" value="Anth_synth_I-like"/>
</dbReference>
<protein>
    <recommendedName>
        <fullName evidence="1">aminodeoxychorismate synthase</fullName>
        <ecNumber evidence="1">2.6.1.85</ecNumber>
    </recommendedName>
</protein>
<organism evidence="5 6">
    <name type="scientific">Labrys miyagiensis</name>
    <dbReference type="NCBI Taxonomy" id="346912"/>
    <lineage>
        <taxon>Bacteria</taxon>
        <taxon>Pseudomonadati</taxon>
        <taxon>Pseudomonadota</taxon>
        <taxon>Alphaproteobacteria</taxon>
        <taxon>Hyphomicrobiales</taxon>
        <taxon>Xanthobacteraceae</taxon>
        <taxon>Labrys</taxon>
    </lineage>
</organism>
<dbReference type="PRINTS" id="PR00095">
    <property type="entry name" value="ANTSNTHASEI"/>
</dbReference>
<comment type="caution">
    <text evidence="5">The sequence shown here is derived from an EMBL/GenBank/DDBJ whole genome shotgun (WGS) entry which is preliminary data.</text>
</comment>
<dbReference type="RefSeq" id="WP_284316696.1">
    <property type="nucleotide sequence ID" value="NZ_BSPC01000080.1"/>
</dbReference>
<dbReference type="InterPro" id="IPR015890">
    <property type="entry name" value="Chorismate_C"/>
</dbReference>
<dbReference type="Pfam" id="PF04715">
    <property type="entry name" value="Anth_synt_I_N"/>
    <property type="match status" value="1"/>
</dbReference>
<dbReference type="Proteomes" id="UP001156882">
    <property type="component" value="Unassembled WGS sequence"/>
</dbReference>
<gene>
    <name evidence="5" type="primary">pabB</name>
    <name evidence="5" type="ORF">GCM10007874_67870</name>
</gene>
<dbReference type="NCBIfam" id="TIGR00553">
    <property type="entry name" value="pabB"/>
    <property type="match status" value="1"/>
</dbReference>
<dbReference type="SUPFAM" id="SSF56322">
    <property type="entry name" value="ADC synthase"/>
    <property type="match status" value="1"/>
</dbReference>
<dbReference type="Pfam" id="PF00425">
    <property type="entry name" value="Chorismate_bind"/>
    <property type="match status" value="1"/>
</dbReference>
<feature type="domain" description="Chorismate-utilising enzyme C-terminal" evidence="3">
    <location>
        <begin position="179"/>
        <end position="434"/>
    </location>
</feature>
<dbReference type="InterPro" id="IPR005801">
    <property type="entry name" value="ADC_synthase"/>
</dbReference>